<dbReference type="OrthoDB" id="5586at2759"/>
<evidence type="ECO:0000313" key="6">
    <source>
        <dbReference type="Proteomes" id="UP000035682"/>
    </source>
</evidence>
<dbReference type="GO" id="GO:0019888">
    <property type="term" value="F:protein phosphatase regulator activity"/>
    <property type="evidence" value="ECO:0007669"/>
    <property type="project" value="TreeGrafter"/>
</dbReference>
<dbReference type="OMA" id="VCKLPSY"/>
<dbReference type="SUPFAM" id="SSF47473">
    <property type="entry name" value="EF-hand"/>
    <property type="match status" value="2"/>
</dbReference>
<dbReference type="Pfam" id="PF13499">
    <property type="entry name" value="EF-hand_7"/>
    <property type="match status" value="1"/>
</dbReference>
<sequence length="612" mass="71189">MGQLDLSLLEISTEDLKFSKRNIEDFLNNLKVVAESLRIRSNQFSNKNMDFESSNDCNNFSRHELNDENIDDIESLVFYENKDNLNNNKKISEQKYFYNDRCSSVSDNPVSSKNITSPRPPSSPRLIKDNSVIDEINVFLKSPRRKEDELDEATVVKQFSQFSSNKIIDEVKVKKNNSLKSSPRLNQPLENKENVIPCFYFPAGRPPQSDSGNEILKNIENVFKKFPKKILYARDFDQVCEAVGKPITWSRILINGCLRKDASDDDTVTYEEFSSYWLKLSSECFDNASTFIKLLVDGNSSNSKNNIQRKYVVREDFKPLLNYIIFTIRDLDVLKNAPSFHSAYVDTVIARIFWRVSRSWIGKISTEELRKSNFLDIFGSLNTIENINDEKFFFSYIHFYVIYCKFWELDEDHDLMITSDDLKKYSNETLPSRVIDRIIKINGYSKNVSGTGKVHEVLDYSDFILLLLADENKHHLKALEYWFRILDINGDGKLSLEELEYFHEEIMNSVKDRVIECKSMSDTLCHIFDMISPVNDHYITLNDIKKKQELTDGEIPQSCEDNEVDVSEWDNYCTKQYELIVEDVDDSFNCGDDLEGLNFFDIDSDSFINVDD</sequence>
<keyword evidence="6" id="KW-1185">Reference proteome</keyword>
<dbReference type="Gene3D" id="1.10.238.230">
    <property type="match status" value="1"/>
</dbReference>
<name>A0A090KWN2_STRRB</name>
<evidence type="ECO:0000313" key="5">
    <source>
        <dbReference type="EMBL" id="CEF61920.1"/>
    </source>
</evidence>
<evidence type="ECO:0000256" key="3">
    <source>
        <dbReference type="SAM" id="MobiDB-lite"/>
    </source>
</evidence>
<accession>A0A090KWN2</accession>
<reference evidence="6" key="2">
    <citation type="submission" date="2014-09" db="EMBL/GenBank/DDBJ databases">
        <authorList>
            <person name="Martin A.A."/>
        </authorList>
    </citation>
    <scope>NUCLEOTIDE SEQUENCE</scope>
    <source>
        <strain evidence="6">ED321</strain>
    </source>
</reference>
<gene>
    <name evidence="5 7 8" type="ORF">SRAE_1000019600</name>
</gene>
<dbReference type="PROSITE" id="PS00018">
    <property type="entry name" value="EF_HAND_1"/>
    <property type="match status" value="2"/>
</dbReference>
<dbReference type="InterPro" id="IPR041534">
    <property type="entry name" value="EF-hand_13"/>
</dbReference>
<feature type="compositionally biased region" description="Polar residues" evidence="3">
    <location>
        <begin position="104"/>
        <end position="117"/>
    </location>
</feature>
<dbReference type="WBParaSite" id="SRAE_1000019600.1">
    <property type="protein sequence ID" value="SRAE_1000019600.1"/>
    <property type="gene ID" value="WBGene00256790"/>
</dbReference>
<dbReference type="WormBase" id="SRAE_1000019600">
    <property type="protein sequence ID" value="SRP03868"/>
    <property type="gene ID" value="WBGene00256790"/>
</dbReference>
<dbReference type="PANTHER" id="PTHR14095:SF0">
    <property type="entry name" value="MIP22305P"/>
    <property type="match status" value="1"/>
</dbReference>
<dbReference type="GeneID" id="36374285"/>
<dbReference type="STRING" id="34506.A0A090KWN2"/>
<evidence type="ECO:0000256" key="2">
    <source>
        <dbReference type="ARBA" id="ARBA00022837"/>
    </source>
</evidence>
<organism evidence="5">
    <name type="scientific">Strongyloides ratti</name>
    <name type="common">Parasitic roundworm</name>
    <dbReference type="NCBI Taxonomy" id="34506"/>
    <lineage>
        <taxon>Eukaryota</taxon>
        <taxon>Metazoa</taxon>
        <taxon>Ecdysozoa</taxon>
        <taxon>Nematoda</taxon>
        <taxon>Chromadorea</taxon>
        <taxon>Rhabditida</taxon>
        <taxon>Tylenchina</taxon>
        <taxon>Panagrolaimomorpha</taxon>
        <taxon>Strongyloidoidea</taxon>
        <taxon>Strongyloididae</taxon>
        <taxon>Strongyloides</taxon>
    </lineage>
</organism>
<dbReference type="AlphaFoldDB" id="A0A090KWN2"/>
<dbReference type="GO" id="GO:0005509">
    <property type="term" value="F:calcium ion binding"/>
    <property type="evidence" value="ECO:0007669"/>
    <property type="project" value="InterPro"/>
</dbReference>
<keyword evidence="1" id="KW-0479">Metal-binding</keyword>
<reference evidence="7" key="3">
    <citation type="submission" date="2020-12" db="UniProtKB">
        <authorList>
            <consortium name="WormBaseParasite"/>
        </authorList>
    </citation>
    <scope>IDENTIFICATION</scope>
</reference>
<evidence type="ECO:0000313" key="8">
    <source>
        <dbReference type="WormBase" id="SRAE_1000019600"/>
    </source>
</evidence>
<dbReference type="CTD" id="36374285"/>
<reference evidence="5" key="1">
    <citation type="submission" date="2014-09" db="EMBL/GenBank/DDBJ databases">
        <authorList>
            <person name="Aslett A.Martin."/>
        </authorList>
    </citation>
    <scope>NUCLEOTIDE SEQUENCE</scope>
    <source>
        <strain evidence="5">ED321 Heterogonic</strain>
    </source>
</reference>
<dbReference type="RefSeq" id="XP_024501122.1">
    <property type="nucleotide sequence ID" value="XM_024647000.1"/>
</dbReference>
<evidence type="ECO:0000313" key="7">
    <source>
        <dbReference type="WBParaSite" id="SRAE_1000019600.1"/>
    </source>
</evidence>
<dbReference type="Pfam" id="PF17958">
    <property type="entry name" value="EF-hand_13"/>
    <property type="match status" value="1"/>
</dbReference>
<dbReference type="InterPro" id="IPR018247">
    <property type="entry name" value="EF_Hand_1_Ca_BS"/>
</dbReference>
<dbReference type="EMBL" id="LN609528">
    <property type="protein sequence ID" value="CEF61920.1"/>
    <property type="molecule type" value="Genomic_DNA"/>
</dbReference>
<dbReference type="InterPro" id="IPR002048">
    <property type="entry name" value="EF_hand_dom"/>
</dbReference>
<dbReference type="PROSITE" id="PS50222">
    <property type="entry name" value="EF_HAND_2"/>
    <property type="match status" value="1"/>
</dbReference>
<evidence type="ECO:0000259" key="4">
    <source>
        <dbReference type="PROSITE" id="PS50222"/>
    </source>
</evidence>
<dbReference type="InterPro" id="IPR011992">
    <property type="entry name" value="EF-hand-dom_pair"/>
</dbReference>
<dbReference type="Proteomes" id="UP000035682">
    <property type="component" value="Unplaced"/>
</dbReference>
<feature type="domain" description="EF-hand" evidence="4">
    <location>
        <begin position="474"/>
        <end position="509"/>
    </location>
</feature>
<dbReference type="Gene3D" id="1.10.238.10">
    <property type="entry name" value="EF-hand"/>
    <property type="match status" value="1"/>
</dbReference>
<protein>
    <submittedName>
        <fullName evidence="5 7">EF-hand domain and EF-hand domain pair-containing protein</fullName>
    </submittedName>
</protein>
<proteinExistence type="predicted"/>
<keyword evidence="2" id="KW-0106">Calcium</keyword>
<feature type="region of interest" description="Disordered" evidence="3">
    <location>
        <begin position="104"/>
        <end position="127"/>
    </location>
</feature>
<dbReference type="Gene3D" id="1.10.238.220">
    <property type="match status" value="1"/>
</dbReference>
<evidence type="ECO:0000256" key="1">
    <source>
        <dbReference type="ARBA" id="ARBA00022723"/>
    </source>
</evidence>
<dbReference type="GO" id="GO:0000159">
    <property type="term" value="C:protein phosphatase type 2A complex"/>
    <property type="evidence" value="ECO:0007669"/>
    <property type="project" value="TreeGrafter"/>
</dbReference>
<dbReference type="PANTHER" id="PTHR14095">
    <property type="entry name" value="PHOSPHATASE 2A REGULATORY SUBUNIT-RELATED"/>
    <property type="match status" value="1"/>
</dbReference>